<feature type="transmembrane region" description="Helical" evidence="7">
    <location>
        <begin position="99"/>
        <end position="122"/>
    </location>
</feature>
<evidence type="ECO:0000313" key="9">
    <source>
        <dbReference type="EMBL" id="KNX40468.1"/>
    </source>
</evidence>
<feature type="transmembrane region" description="Helical" evidence="7">
    <location>
        <begin position="174"/>
        <end position="195"/>
    </location>
</feature>
<dbReference type="Pfam" id="PF19300">
    <property type="entry name" value="BPD_transp_1_N"/>
    <property type="match status" value="1"/>
</dbReference>
<evidence type="ECO:0000259" key="8">
    <source>
        <dbReference type="PROSITE" id="PS50928"/>
    </source>
</evidence>
<evidence type="ECO:0000256" key="1">
    <source>
        <dbReference type="ARBA" id="ARBA00004651"/>
    </source>
</evidence>
<evidence type="ECO:0000256" key="3">
    <source>
        <dbReference type="ARBA" id="ARBA00022475"/>
    </source>
</evidence>
<dbReference type="Pfam" id="PF00528">
    <property type="entry name" value="BPD_transp_1"/>
    <property type="match status" value="1"/>
</dbReference>
<dbReference type="PROSITE" id="PS50928">
    <property type="entry name" value="ABC_TM1"/>
    <property type="match status" value="1"/>
</dbReference>
<evidence type="ECO:0000256" key="7">
    <source>
        <dbReference type="RuleBase" id="RU363032"/>
    </source>
</evidence>
<feature type="transmembrane region" description="Helical" evidence="7">
    <location>
        <begin position="235"/>
        <end position="261"/>
    </location>
</feature>
<keyword evidence="5 7" id="KW-1133">Transmembrane helix</keyword>
<keyword evidence="3" id="KW-1003">Cell membrane</keyword>
<evidence type="ECO:0000256" key="2">
    <source>
        <dbReference type="ARBA" id="ARBA00022448"/>
    </source>
</evidence>
<dbReference type="SUPFAM" id="SSF161098">
    <property type="entry name" value="MetI-like"/>
    <property type="match status" value="1"/>
</dbReference>
<gene>
    <name evidence="9" type="primary">gsiC_8</name>
    <name evidence="9" type="ORF">ROTO_29750</name>
</gene>
<organism evidence="9 10">
    <name type="scientific">Roseovarius tolerans</name>
    <dbReference type="NCBI Taxonomy" id="74031"/>
    <lineage>
        <taxon>Bacteria</taxon>
        <taxon>Pseudomonadati</taxon>
        <taxon>Pseudomonadota</taxon>
        <taxon>Alphaproteobacteria</taxon>
        <taxon>Rhodobacterales</taxon>
        <taxon>Roseobacteraceae</taxon>
        <taxon>Roseovarius</taxon>
    </lineage>
</organism>
<evidence type="ECO:0000256" key="4">
    <source>
        <dbReference type="ARBA" id="ARBA00022692"/>
    </source>
</evidence>
<dbReference type="Proteomes" id="UP000037046">
    <property type="component" value="Unassembled WGS sequence"/>
</dbReference>
<keyword evidence="2 7" id="KW-0813">Transport</keyword>
<dbReference type="RefSeq" id="WP_050663827.1">
    <property type="nucleotide sequence ID" value="NZ_CP118494.1"/>
</dbReference>
<dbReference type="EMBL" id="LGVV01000051">
    <property type="protein sequence ID" value="KNX40468.1"/>
    <property type="molecule type" value="Genomic_DNA"/>
</dbReference>
<name>A0A0L6CSH7_9RHOB</name>
<evidence type="ECO:0000313" key="10">
    <source>
        <dbReference type="Proteomes" id="UP000037046"/>
    </source>
</evidence>
<dbReference type="GO" id="GO:0005886">
    <property type="term" value="C:plasma membrane"/>
    <property type="evidence" value="ECO:0007669"/>
    <property type="project" value="UniProtKB-SubCell"/>
</dbReference>
<dbReference type="PANTHER" id="PTHR43163">
    <property type="entry name" value="DIPEPTIDE TRANSPORT SYSTEM PERMEASE PROTEIN DPPB-RELATED"/>
    <property type="match status" value="1"/>
</dbReference>
<dbReference type="InterPro" id="IPR000515">
    <property type="entry name" value="MetI-like"/>
</dbReference>
<feature type="domain" description="ABC transmembrane type-1" evidence="8">
    <location>
        <begin position="95"/>
        <end position="304"/>
    </location>
</feature>
<dbReference type="InterPro" id="IPR035906">
    <property type="entry name" value="MetI-like_sf"/>
</dbReference>
<accession>A0A0L6CSH7</accession>
<feature type="transmembrane region" description="Helical" evidence="7">
    <location>
        <begin position="134"/>
        <end position="154"/>
    </location>
</feature>
<dbReference type="OrthoDB" id="9807402at2"/>
<comment type="similarity">
    <text evidence="7">Belongs to the binding-protein-dependent transport system permease family.</text>
</comment>
<dbReference type="PATRIC" id="fig|74031.6.peg.3033"/>
<feature type="transmembrane region" description="Helical" evidence="7">
    <location>
        <begin position="281"/>
        <end position="307"/>
    </location>
</feature>
<dbReference type="GO" id="GO:0071916">
    <property type="term" value="F:dipeptide transmembrane transporter activity"/>
    <property type="evidence" value="ECO:0007669"/>
    <property type="project" value="TreeGrafter"/>
</dbReference>
<keyword evidence="4 7" id="KW-0812">Transmembrane</keyword>
<comment type="subcellular location">
    <subcellularLocation>
        <location evidence="1 7">Cell membrane</location>
        <topology evidence="1 7">Multi-pass membrane protein</topology>
    </subcellularLocation>
</comment>
<keyword evidence="6 7" id="KW-0472">Membrane</keyword>
<proteinExistence type="inferred from homology"/>
<sequence>MYAYILRRLFATIPIMAIVAVFVFMLLHLSPGDPAVIIAGDFATEEQVDKIREQLGLNDPLYIQFGGWLINLLQGDMGQSIYSGLPVTKLIGQRVEPTLMLTLCTMIIAISLAIPLGVIAAWKVGTWIDRAVMTLAVFGFSVPVFVIGYLLILGGSRRLGWFPVQGYTSIFESVPGFLSHITLPALTLGAVYMALIARMTRATMLEVLNEDYVRTAYAKGLATRKVLVKHALKNAMVPISTTIGLGVALLIGGVVVTESVFAIPGLGRLTVDAVLRTDYPVIQGVILVFSFTYVLLNLLIDLTYVLFDPRIRY</sequence>
<dbReference type="PANTHER" id="PTHR43163:SF6">
    <property type="entry name" value="DIPEPTIDE TRANSPORT SYSTEM PERMEASE PROTEIN DPPB-RELATED"/>
    <property type="match status" value="1"/>
</dbReference>
<keyword evidence="10" id="KW-1185">Reference proteome</keyword>
<protein>
    <submittedName>
        <fullName evidence="9">Glutathione transport system permease protein GsiC</fullName>
    </submittedName>
</protein>
<dbReference type="InterPro" id="IPR045621">
    <property type="entry name" value="BPD_transp_1_N"/>
</dbReference>
<evidence type="ECO:0000256" key="5">
    <source>
        <dbReference type="ARBA" id="ARBA00022989"/>
    </source>
</evidence>
<comment type="caution">
    <text evidence="9">The sequence shown here is derived from an EMBL/GenBank/DDBJ whole genome shotgun (WGS) entry which is preliminary data.</text>
</comment>
<dbReference type="AlphaFoldDB" id="A0A0L6CSH7"/>
<feature type="transmembrane region" description="Helical" evidence="7">
    <location>
        <begin position="9"/>
        <end position="29"/>
    </location>
</feature>
<evidence type="ECO:0000256" key="6">
    <source>
        <dbReference type="ARBA" id="ARBA00023136"/>
    </source>
</evidence>
<reference evidence="10" key="1">
    <citation type="submission" date="2015-07" db="EMBL/GenBank/DDBJ databases">
        <title>Draft Genome Sequence of Roseovarius tolerans EL-164, a producer of N-Acylated Alanine Methyl Esters (NAMEs).</title>
        <authorList>
            <person name="Voget S."/>
            <person name="Bruns H."/>
            <person name="Wagner-Doebler I."/>
            <person name="Schulz S."/>
            <person name="Daniel R."/>
        </authorList>
    </citation>
    <scope>NUCLEOTIDE SEQUENCE [LARGE SCALE GENOMIC DNA]</scope>
    <source>
        <strain evidence="10">EL-164</strain>
    </source>
</reference>
<dbReference type="Gene3D" id="1.10.3720.10">
    <property type="entry name" value="MetI-like"/>
    <property type="match status" value="1"/>
</dbReference>
<dbReference type="CDD" id="cd06261">
    <property type="entry name" value="TM_PBP2"/>
    <property type="match status" value="1"/>
</dbReference>